<dbReference type="InterPro" id="IPR044730">
    <property type="entry name" value="RNase_H-like_dom_plant"/>
</dbReference>
<dbReference type="InterPro" id="IPR002156">
    <property type="entry name" value="RNaseH_domain"/>
</dbReference>
<protein>
    <recommendedName>
        <fullName evidence="1">RNase H type-1 domain-containing protein</fullName>
    </recommendedName>
</protein>
<accession>A0A843W9Z1</accession>
<feature type="domain" description="RNase H type-1" evidence="1">
    <location>
        <begin position="14"/>
        <end position="68"/>
    </location>
</feature>
<organism evidence="2 3">
    <name type="scientific">Colocasia esculenta</name>
    <name type="common">Wild taro</name>
    <name type="synonym">Arum esculentum</name>
    <dbReference type="NCBI Taxonomy" id="4460"/>
    <lineage>
        <taxon>Eukaryota</taxon>
        <taxon>Viridiplantae</taxon>
        <taxon>Streptophyta</taxon>
        <taxon>Embryophyta</taxon>
        <taxon>Tracheophyta</taxon>
        <taxon>Spermatophyta</taxon>
        <taxon>Magnoliopsida</taxon>
        <taxon>Liliopsida</taxon>
        <taxon>Araceae</taxon>
        <taxon>Aroideae</taxon>
        <taxon>Colocasieae</taxon>
        <taxon>Colocasia</taxon>
    </lineage>
</organism>
<dbReference type="SUPFAM" id="SSF53098">
    <property type="entry name" value="Ribonuclease H-like"/>
    <property type="match status" value="1"/>
</dbReference>
<dbReference type="EMBL" id="NMUH01002713">
    <property type="protein sequence ID" value="MQM01655.1"/>
    <property type="molecule type" value="Genomic_DNA"/>
</dbReference>
<proteinExistence type="predicted"/>
<dbReference type="AlphaFoldDB" id="A0A843W9Z1"/>
<dbReference type="CDD" id="cd06222">
    <property type="entry name" value="RNase_H_like"/>
    <property type="match status" value="1"/>
</dbReference>
<dbReference type="InterPro" id="IPR053151">
    <property type="entry name" value="RNase_H-like"/>
</dbReference>
<dbReference type="OrthoDB" id="597234at2759"/>
<dbReference type="Gene3D" id="3.30.420.10">
    <property type="entry name" value="Ribonuclease H-like superfamily/Ribonuclease H"/>
    <property type="match status" value="1"/>
</dbReference>
<sequence>LVRWIPPIHGICLNVDGASKGNPGPSGGGGCFRNSSSDILLAFAFNYGFGTSLQAEVRALHDGLHMAEEFVNSINSKSALGWQCHRWWHAALIAFHKQASNIVHVFGEANQVADALASIGCQEPMNRIFTSFSMLPHVVKGPAVLDKTGLPNVRFV</sequence>
<evidence type="ECO:0000313" key="2">
    <source>
        <dbReference type="EMBL" id="MQM01655.1"/>
    </source>
</evidence>
<gene>
    <name evidence="2" type="ORF">Taro_034415</name>
</gene>
<dbReference type="GO" id="GO:0004523">
    <property type="term" value="F:RNA-DNA hybrid ribonuclease activity"/>
    <property type="evidence" value="ECO:0007669"/>
    <property type="project" value="InterPro"/>
</dbReference>
<dbReference type="PANTHER" id="PTHR47723">
    <property type="entry name" value="OS05G0353850 PROTEIN"/>
    <property type="match status" value="1"/>
</dbReference>
<dbReference type="InterPro" id="IPR012337">
    <property type="entry name" value="RNaseH-like_sf"/>
</dbReference>
<evidence type="ECO:0000313" key="3">
    <source>
        <dbReference type="Proteomes" id="UP000652761"/>
    </source>
</evidence>
<feature type="non-terminal residue" evidence="2">
    <location>
        <position position="1"/>
    </location>
</feature>
<reference evidence="2" key="1">
    <citation type="submission" date="2017-07" db="EMBL/GenBank/DDBJ databases">
        <title>Taro Niue Genome Assembly and Annotation.</title>
        <authorList>
            <person name="Atibalentja N."/>
            <person name="Keating K."/>
            <person name="Fields C.J."/>
        </authorList>
    </citation>
    <scope>NUCLEOTIDE SEQUENCE</scope>
    <source>
        <strain evidence="2">Niue_2</strain>
        <tissue evidence="2">Leaf</tissue>
    </source>
</reference>
<dbReference type="GO" id="GO:0003676">
    <property type="term" value="F:nucleic acid binding"/>
    <property type="evidence" value="ECO:0007669"/>
    <property type="project" value="InterPro"/>
</dbReference>
<comment type="caution">
    <text evidence="2">The sequence shown here is derived from an EMBL/GenBank/DDBJ whole genome shotgun (WGS) entry which is preliminary data.</text>
</comment>
<dbReference type="Proteomes" id="UP000652761">
    <property type="component" value="Unassembled WGS sequence"/>
</dbReference>
<evidence type="ECO:0000259" key="1">
    <source>
        <dbReference type="Pfam" id="PF13456"/>
    </source>
</evidence>
<dbReference type="InterPro" id="IPR036397">
    <property type="entry name" value="RNaseH_sf"/>
</dbReference>
<dbReference type="Pfam" id="PF13456">
    <property type="entry name" value="RVT_3"/>
    <property type="match status" value="1"/>
</dbReference>
<name>A0A843W9Z1_COLES</name>
<keyword evidence="3" id="KW-1185">Reference proteome</keyword>
<dbReference type="PANTHER" id="PTHR47723:SF19">
    <property type="entry name" value="POLYNUCLEOTIDYL TRANSFERASE, RIBONUCLEASE H-LIKE SUPERFAMILY PROTEIN"/>
    <property type="match status" value="1"/>
</dbReference>